<dbReference type="GO" id="GO:0016020">
    <property type="term" value="C:membrane"/>
    <property type="evidence" value="ECO:0007669"/>
    <property type="project" value="UniProtKB-SubCell"/>
</dbReference>
<dbReference type="EC" id="2.7.11.1" evidence="2"/>
<dbReference type="InterPro" id="IPR024788">
    <property type="entry name" value="Malectin-like_Carb-bd_dom"/>
</dbReference>
<dbReference type="KEGG" id="nnu:104588225"/>
<keyword evidence="14" id="KW-0472">Membrane</keyword>
<keyword evidence="13" id="KW-1133">Transmembrane helix</keyword>
<comment type="catalytic activity">
    <reaction evidence="17">
        <text>L-seryl-[protein] + ATP = O-phospho-L-seryl-[protein] + ADP + H(+)</text>
        <dbReference type="Rhea" id="RHEA:17989"/>
        <dbReference type="Rhea" id="RHEA-COMP:9863"/>
        <dbReference type="Rhea" id="RHEA-COMP:11604"/>
        <dbReference type="ChEBI" id="CHEBI:15378"/>
        <dbReference type="ChEBI" id="CHEBI:29999"/>
        <dbReference type="ChEBI" id="CHEBI:30616"/>
        <dbReference type="ChEBI" id="CHEBI:83421"/>
        <dbReference type="ChEBI" id="CHEBI:456216"/>
        <dbReference type="EC" id="2.7.11.1"/>
    </reaction>
</comment>
<dbReference type="GeneID" id="104588225"/>
<accession>A0A1U7YVA4</accession>
<evidence type="ECO:0000256" key="10">
    <source>
        <dbReference type="ARBA" id="ARBA00022741"/>
    </source>
</evidence>
<dbReference type="InterPro" id="IPR032675">
    <property type="entry name" value="LRR_dom_sf"/>
</dbReference>
<dbReference type="SUPFAM" id="SSF56112">
    <property type="entry name" value="Protein kinase-like (PK-like)"/>
    <property type="match status" value="1"/>
</dbReference>
<keyword evidence="4" id="KW-0597">Phosphoprotein</keyword>
<keyword evidence="11" id="KW-0418">Kinase</keyword>
<dbReference type="InterPro" id="IPR000719">
    <property type="entry name" value="Prot_kinase_dom"/>
</dbReference>
<dbReference type="GO" id="GO:0004674">
    <property type="term" value="F:protein serine/threonine kinase activity"/>
    <property type="evidence" value="ECO:0007669"/>
    <property type="project" value="UniProtKB-KW"/>
</dbReference>
<dbReference type="PANTHER" id="PTHR45631:SF143">
    <property type="entry name" value="LEUCINE-RICH REPEAT PROTEIN KINASE"/>
    <property type="match status" value="1"/>
</dbReference>
<dbReference type="SMART" id="SM00220">
    <property type="entry name" value="S_TKc"/>
    <property type="match status" value="1"/>
</dbReference>
<dbReference type="InterPro" id="IPR001245">
    <property type="entry name" value="Ser-Thr/Tyr_kinase_cat_dom"/>
</dbReference>
<dbReference type="Gene3D" id="3.80.10.10">
    <property type="entry name" value="Ribonuclease Inhibitor"/>
    <property type="match status" value="1"/>
</dbReference>
<evidence type="ECO:0000256" key="2">
    <source>
        <dbReference type="ARBA" id="ARBA00012513"/>
    </source>
</evidence>
<comment type="subcellular location">
    <subcellularLocation>
        <location evidence="1">Membrane</location>
        <topology evidence="1">Single-pass membrane protein</topology>
    </subcellularLocation>
</comment>
<gene>
    <name evidence="20" type="primary">LOC104588225</name>
</gene>
<dbReference type="CDD" id="cd14066">
    <property type="entry name" value="STKc_IRAK"/>
    <property type="match status" value="1"/>
</dbReference>
<dbReference type="Pfam" id="PF12819">
    <property type="entry name" value="Malectin_like"/>
    <property type="match status" value="1"/>
</dbReference>
<evidence type="ECO:0000256" key="12">
    <source>
        <dbReference type="ARBA" id="ARBA00022840"/>
    </source>
</evidence>
<dbReference type="FunFam" id="1.10.510.10:FF:000146">
    <property type="entry name" value="LRR receptor-like serine/threonine-protein kinase IOS1"/>
    <property type="match status" value="1"/>
</dbReference>
<dbReference type="InterPro" id="IPR008271">
    <property type="entry name" value="Ser/Thr_kinase_AS"/>
</dbReference>
<evidence type="ECO:0000256" key="4">
    <source>
        <dbReference type="ARBA" id="ARBA00022553"/>
    </source>
</evidence>
<dbReference type="FunFam" id="3.80.10.10:FF:000129">
    <property type="entry name" value="Leucine-rich repeat receptor-like kinase"/>
    <property type="match status" value="1"/>
</dbReference>
<dbReference type="OrthoDB" id="2017114at2759"/>
<dbReference type="InterPro" id="IPR001611">
    <property type="entry name" value="Leu-rich_rpt"/>
</dbReference>
<evidence type="ECO:0000256" key="13">
    <source>
        <dbReference type="ARBA" id="ARBA00022989"/>
    </source>
</evidence>
<evidence type="ECO:0000313" key="19">
    <source>
        <dbReference type="Proteomes" id="UP000189703"/>
    </source>
</evidence>
<evidence type="ECO:0000256" key="1">
    <source>
        <dbReference type="ARBA" id="ARBA00004167"/>
    </source>
</evidence>
<evidence type="ECO:0000256" key="8">
    <source>
        <dbReference type="ARBA" id="ARBA00022729"/>
    </source>
</evidence>
<evidence type="ECO:0000256" key="14">
    <source>
        <dbReference type="ARBA" id="ARBA00023136"/>
    </source>
</evidence>
<organism evidence="19 20">
    <name type="scientific">Nelumbo nucifera</name>
    <name type="common">Sacred lotus</name>
    <dbReference type="NCBI Taxonomy" id="4432"/>
    <lineage>
        <taxon>Eukaryota</taxon>
        <taxon>Viridiplantae</taxon>
        <taxon>Streptophyta</taxon>
        <taxon>Embryophyta</taxon>
        <taxon>Tracheophyta</taxon>
        <taxon>Spermatophyta</taxon>
        <taxon>Magnoliopsida</taxon>
        <taxon>Proteales</taxon>
        <taxon>Nelumbonaceae</taxon>
        <taxon>Nelumbo</taxon>
    </lineage>
</organism>
<evidence type="ECO:0000256" key="3">
    <source>
        <dbReference type="ARBA" id="ARBA00022527"/>
    </source>
</evidence>
<dbReference type="InterPro" id="IPR011009">
    <property type="entry name" value="Kinase-like_dom_sf"/>
</dbReference>
<dbReference type="PROSITE" id="PS00107">
    <property type="entry name" value="PROTEIN_KINASE_ATP"/>
    <property type="match status" value="1"/>
</dbReference>
<dbReference type="PANTHER" id="PTHR45631">
    <property type="entry name" value="OS07G0107800 PROTEIN-RELATED"/>
    <property type="match status" value="1"/>
</dbReference>
<evidence type="ECO:0000256" key="7">
    <source>
        <dbReference type="ARBA" id="ARBA00022692"/>
    </source>
</evidence>
<dbReference type="InterPro" id="IPR017441">
    <property type="entry name" value="Protein_kinase_ATP_BS"/>
</dbReference>
<dbReference type="AlphaFoldDB" id="A0A1U7YVA4"/>
<evidence type="ECO:0000256" key="9">
    <source>
        <dbReference type="ARBA" id="ARBA00022737"/>
    </source>
</evidence>
<dbReference type="Pfam" id="PF07714">
    <property type="entry name" value="PK_Tyr_Ser-Thr"/>
    <property type="match status" value="1"/>
</dbReference>
<dbReference type="eggNOG" id="ENOG502QQCZ">
    <property type="taxonomic scope" value="Eukaryota"/>
</dbReference>
<keyword evidence="12" id="KW-0067">ATP-binding</keyword>
<keyword evidence="9" id="KW-0677">Repeat</keyword>
<feature type="domain" description="Protein kinase" evidence="18">
    <location>
        <begin position="573"/>
        <end position="845"/>
    </location>
</feature>
<evidence type="ECO:0000256" key="6">
    <source>
        <dbReference type="ARBA" id="ARBA00022679"/>
    </source>
</evidence>
<keyword evidence="3" id="KW-0723">Serine/threonine-protein kinase</keyword>
<sequence length="885" mass="97726">MQILAGLDFSWLLLSWLLALAVLVHGQLQSGFISIDCGSPKDHSFTDDVTGISYSSDDQFISTGVNVNIDNSFMYDGIPQPLSDVRSFPQGSRNCYNLTLSGTIGRKFLIRALFLYGNYDRKNQVPQFDLYLGVNLWYSVKFSNASHFVSTEIINLAESSSIYVCLINIGLGTPFISGLELRPLNASVYNTDSGSLLLFERLDVGVMTGNQSIRDRDDVYDRIWSPYTSPNWISLNTSSVVDGSGDGYRAPPMVMKTAVRPANGNGSLELYWNPTDSTLQYYIFMYFAELEKLQSNQSRKLSISINGSPLLGSFVPRYLYTTTISNSSSLSRNELRVSIFKTTDSTLPPILNAIEVYVVKQFPESPTYRGDVDAIMSIRWTYRVDKNWVGDPCGPRNYSWEGLNCSYSGSDSPRIIALNLSSSGLTGEIIASIASLTSIQSLDLSNNSLSGQVPDFLSQLTSLRFLNLKGNQLTGYVPDILIERSNDGSLTLSVDSHNICASGSCKKGKNIVIPLVASVTSALVLLIILIILWRLKSTRQPAIESGVLSNREGSFLASKSQQFTYAEIVNITNNFQKAIGKGGFGTVYHGYLKDGSQVAVKMLSQSSSQGSKEFRTEAELLMRVHHRNLASFIGYCDEGGNMALIYEYMAKGNLKEYLSDTNANVLSWERRLQIAIDAAQGLEYLHSGCKPPIIHRDVKTANILLSEALEAKIADFGLSKVFPNDGFSHVLTQVMGTPGYLDPEYYVSSKLNEKSDVFSFGIVLLELITGQPPIIKSSESVHIIQWVGNMLERGEIRNIVDPRLQGDFDINSIWKATEIAIACTPSTSIRRPTMNYVLTELKDCLAIEAARDRSSVLKEDHGITLVNSTEMFLVDHGSITGPVPR</sequence>
<keyword evidence="5" id="KW-0433">Leucine-rich repeat</keyword>
<evidence type="ECO:0000256" key="16">
    <source>
        <dbReference type="ARBA" id="ARBA00047899"/>
    </source>
</evidence>
<keyword evidence="6" id="KW-0808">Transferase</keyword>
<evidence type="ECO:0000256" key="15">
    <source>
        <dbReference type="ARBA" id="ARBA00023170"/>
    </source>
</evidence>
<reference evidence="20" key="1">
    <citation type="submission" date="2025-08" db="UniProtKB">
        <authorList>
            <consortium name="RefSeq"/>
        </authorList>
    </citation>
    <scope>IDENTIFICATION</scope>
</reference>
<dbReference type="RefSeq" id="XP_010244372.1">
    <property type="nucleotide sequence ID" value="XM_010246070.2"/>
</dbReference>
<keyword evidence="7" id="KW-0812">Transmembrane</keyword>
<keyword evidence="8" id="KW-0732">Signal</keyword>
<evidence type="ECO:0000313" key="20">
    <source>
        <dbReference type="RefSeq" id="XP_010244372.1"/>
    </source>
</evidence>
<keyword evidence="10" id="KW-0547">Nucleotide-binding</keyword>
<protein>
    <recommendedName>
        <fullName evidence="2">non-specific serine/threonine protein kinase</fullName>
        <ecNumber evidence="2">2.7.11.1</ecNumber>
    </recommendedName>
</protein>
<evidence type="ECO:0000256" key="11">
    <source>
        <dbReference type="ARBA" id="ARBA00022777"/>
    </source>
</evidence>
<dbReference type="Gene3D" id="1.10.510.10">
    <property type="entry name" value="Transferase(Phosphotransferase) domain 1"/>
    <property type="match status" value="1"/>
</dbReference>
<dbReference type="PROSITE" id="PS00108">
    <property type="entry name" value="PROTEIN_KINASE_ST"/>
    <property type="match status" value="1"/>
</dbReference>
<dbReference type="GO" id="GO:0005524">
    <property type="term" value="F:ATP binding"/>
    <property type="evidence" value="ECO:0007669"/>
    <property type="project" value="UniProtKB-UniRule"/>
</dbReference>
<evidence type="ECO:0000259" key="18">
    <source>
        <dbReference type="PROSITE" id="PS50011"/>
    </source>
</evidence>
<dbReference type="Gene3D" id="3.30.200.20">
    <property type="entry name" value="Phosphorylase Kinase, domain 1"/>
    <property type="match status" value="1"/>
</dbReference>
<dbReference type="Proteomes" id="UP000189703">
    <property type="component" value="Unplaced"/>
</dbReference>
<dbReference type="Pfam" id="PF13855">
    <property type="entry name" value="LRR_8"/>
    <property type="match status" value="1"/>
</dbReference>
<dbReference type="FunFam" id="3.30.200.20:FF:000394">
    <property type="entry name" value="Leucine-rich repeat receptor-like protein kinase"/>
    <property type="match status" value="1"/>
</dbReference>
<dbReference type="OMA" id="AMEIYVV"/>
<name>A0A1U7YVA4_NELNU</name>
<evidence type="ECO:0000256" key="17">
    <source>
        <dbReference type="ARBA" id="ARBA00048679"/>
    </source>
</evidence>
<keyword evidence="15" id="KW-0675">Receptor</keyword>
<evidence type="ECO:0000256" key="5">
    <source>
        <dbReference type="ARBA" id="ARBA00022614"/>
    </source>
</evidence>
<dbReference type="SUPFAM" id="SSF52058">
    <property type="entry name" value="L domain-like"/>
    <property type="match status" value="1"/>
</dbReference>
<comment type="catalytic activity">
    <reaction evidence="16">
        <text>L-threonyl-[protein] + ATP = O-phospho-L-threonyl-[protein] + ADP + H(+)</text>
        <dbReference type="Rhea" id="RHEA:46608"/>
        <dbReference type="Rhea" id="RHEA-COMP:11060"/>
        <dbReference type="Rhea" id="RHEA-COMP:11605"/>
        <dbReference type="ChEBI" id="CHEBI:15378"/>
        <dbReference type="ChEBI" id="CHEBI:30013"/>
        <dbReference type="ChEBI" id="CHEBI:30616"/>
        <dbReference type="ChEBI" id="CHEBI:61977"/>
        <dbReference type="ChEBI" id="CHEBI:456216"/>
        <dbReference type="EC" id="2.7.11.1"/>
    </reaction>
</comment>
<dbReference type="PROSITE" id="PS50011">
    <property type="entry name" value="PROTEIN_KINASE_DOM"/>
    <property type="match status" value="1"/>
</dbReference>
<keyword evidence="19" id="KW-1185">Reference proteome</keyword>
<proteinExistence type="predicted"/>